<protein>
    <submittedName>
        <fullName evidence="1">Uncharacterized protein</fullName>
    </submittedName>
</protein>
<reference evidence="1" key="1">
    <citation type="submission" date="2024-09" db="EMBL/GenBank/DDBJ databases">
        <title>Black Yeasts Isolated from many extreme environments.</title>
        <authorList>
            <person name="Coleine C."/>
            <person name="Stajich J.E."/>
            <person name="Selbmann L."/>
        </authorList>
    </citation>
    <scope>NUCLEOTIDE SEQUENCE</scope>
    <source>
        <strain evidence="1">CCFEE 5737</strain>
    </source>
</reference>
<dbReference type="Proteomes" id="UP001186974">
    <property type="component" value="Unassembled WGS sequence"/>
</dbReference>
<keyword evidence="2" id="KW-1185">Reference proteome</keyword>
<name>A0ACC3D8R3_9PEZI</name>
<evidence type="ECO:0000313" key="2">
    <source>
        <dbReference type="Proteomes" id="UP001186974"/>
    </source>
</evidence>
<accession>A0ACC3D8R3</accession>
<gene>
    <name evidence="1" type="ORF">LTS18_014601</name>
</gene>
<evidence type="ECO:0000313" key="1">
    <source>
        <dbReference type="EMBL" id="KAK3063555.1"/>
    </source>
</evidence>
<comment type="caution">
    <text evidence="1">The sequence shown here is derived from an EMBL/GenBank/DDBJ whole genome shotgun (WGS) entry which is preliminary data.</text>
</comment>
<organism evidence="1 2">
    <name type="scientific">Coniosporium uncinatum</name>
    <dbReference type="NCBI Taxonomy" id="93489"/>
    <lineage>
        <taxon>Eukaryota</taxon>
        <taxon>Fungi</taxon>
        <taxon>Dikarya</taxon>
        <taxon>Ascomycota</taxon>
        <taxon>Pezizomycotina</taxon>
        <taxon>Dothideomycetes</taxon>
        <taxon>Dothideomycetes incertae sedis</taxon>
        <taxon>Coniosporium</taxon>
    </lineage>
</organism>
<sequence>MPLIQRKRRAPAVHDPFENRSESPEIDQTHRRQRRRASESPEANGHEEDGNQQNDASGENIQQLSKKLIRLALACEYSRTPLKRADISAKVLGAQSRQFKAVFTEAQRELRAVFGMEMTELPLKEKVTLEQRRKVQKQEKQATSSNAWILTTCLPARYRIPEIVSPPRAPTEEHESNYVGLYTFVVSLIYLSNGTVTEGKLENFLKKMNADNSTPVAKTDLLLQKMIKEGYVVKHKDSSAGEEQVLYTVGSRGKAEIGEDGVAGLARTVYGNAGREDLEKRLARSLGLTDRSSFTQAPQQNGVGRGRGRPKQHADTGAEQEAGDDENDDEED</sequence>
<proteinExistence type="predicted"/>
<dbReference type="EMBL" id="JAWDJW010006804">
    <property type="protein sequence ID" value="KAK3063555.1"/>
    <property type="molecule type" value="Genomic_DNA"/>
</dbReference>